<keyword evidence="2" id="KW-0134">Cell wall</keyword>
<evidence type="ECO:0000256" key="4">
    <source>
        <dbReference type="ARBA" id="ARBA00022729"/>
    </source>
</evidence>
<evidence type="ECO:0000313" key="10">
    <source>
        <dbReference type="EMBL" id="TCD54126.1"/>
    </source>
</evidence>
<dbReference type="InterPro" id="IPR013783">
    <property type="entry name" value="Ig-like_fold"/>
</dbReference>
<feature type="non-terminal residue" evidence="10">
    <location>
        <position position="494"/>
    </location>
</feature>
<dbReference type="Gene3D" id="2.60.40.740">
    <property type="match status" value="1"/>
</dbReference>
<evidence type="ECO:0000259" key="8">
    <source>
        <dbReference type="Pfam" id="PF17802"/>
    </source>
</evidence>
<dbReference type="RefSeq" id="WP_131284471.1">
    <property type="nucleotide sequence ID" value="NZ_RXLP01000021.1"/>
</dbReference>
<evidence type="ECO:0000256" key="3">
    <source>
        <dbReference type="ARBA" id="ARBA00022525"/>
    </source>
</evidence>
<dbReference type="InterPro" id="IPR041171">
    <property type="entry name" value="SDR_Ig"/>
</dbReference>
<gene>
    <name evidence="10" type="ORF">EJ419_05605</name>
</gene>
<evidence type="ECO:0000256" key="2">
    <source>
        <dbReference type="ARBA" id="ARBA00022512"/>
    </source>
</evidence>
<keyword evidence="11" id="KW-1185">Reference proteome</keyword>
<feature type="domain" description="CNA-B" evidence="7">
    <location>
        <begin position="390"/>
        <end position="481"/>
    </location>
</feature>
<evidence type="ECO:0000256" key="1">
    <source>
        <dbReference type="ARBA" id="ARBA00004168"/>
    </source>
</evidence>
<comment type="subcellular location">
    <subcellularLocation>
        <location evidence="1">Secreted</location>
        <location evidence="1">Cell wall</location>
        <topology evidence="1">Peptidoglycan-anchor</topology>
    </subcellularLocation>
</comment>
<comment type="caution">
    <text evidence="10">The sequence shown here is derived from an EMBL/GenBank/DDBJ whole genome shotgun (WGS) entry which is preliminary data.</text>
</comment>
<keyword evidence="4" id="KW-0732">Signal</keyword>
<dbReference type="Pfam" id="PF05738">
    <property type="entry name" value="Cna_B"/>
    <property type="match status" value="1"/>
</dbReference>
<evidence type="ECO:0000259" key="6">
    <source>
        <dbReference type="Pfam" id="PF05737"/>
    </source>
</evidence>
<dbReference type="GO" id="GO:0005518">
    <property type="term" value="F:collagen binding"/>
    <property type="evidence" value="ECO:0007669"/>
    <property type="project" value="InterPro"/>
</dbReference>
<accession>A0A4R0QZM8</accession>
<organism evidence="10 11">
    <name type="scientific">Alloscardovia theropitheci</name>
    <dbReference type="NCBI Taxonomy" id="2496842"/>
    <lineage>
        <taxon>Bacteria</taxon>
        <taxon>Bacillati</taxon>
        <taxon>Actinomycetota</taxon>
        <taxon>Actinomycetes</taxon>
        <taxon>Bifidobacteriales</taxon>
        <taxon>Bifidobacteriaceae</taxon>
        <taxon>Alloscardovia</taxon>
    </lineage>
</organism>
<dbReference type="AlphaFoldDB" id="A0A4R0QZM8"/>
<feature type="domain" description="SpaA-like prealbumin fold" evidence="8">
    <location>
        <begin position="296"/>
        <end position="367"/>
    </location>
</feature>
<dbReference type="InterPro" id="IPR008966">
    <property type="entry name" value="Adhesion_dom_sf"/>
</dbReference>
<dbReference type="Pfam" id="PF17961">
    <property type="entry name" value="Big_8"/>
    <property type="match status" value="1"/>
</dbReference>
<evidence type="ECO:0000256" key="5">
    <source>
        <dbReference type="ARBA" id="ARBA00023088"/>
    </source>
</evidence>
<feature type="domain" description="SDR-like Ig" evidence="9">
    <location>
        <begin position="20"/>
        <end position="109"/>
    </location>
</feature>
<dbReference type="InterPro" id="IPR008456">
    <property type="entry name" value="Collagen-bd_dom"/>
</dbReference>
<sequence length="494" mass="55154">MVDQTGQDKYSGSNNSIRNLKINFALPNNVIHAGDTSTISLPDSFTFSSATRFNVYASDNTTLVARAVIDPVSRTLVLTYTDYPETHSNVTGSLQAAIKINTQKITHEQTIPLSIHVGQNVVRVGDYHYTGFIGDSPTERFAKWGWRASDETNNKILHYNLRVNATGAVLKNVHVTDQLQSAGMSYVKTSFHIFHGHWTYNPATSYWEMNDRREVTDKTVSYTNNDQGFDIDLGSLNTDGYLIRYDVDLNHVPVNNELFKNYAATWHNDHQLYQDGQNGYIWQSASGQANGYNYTLVVKKTDETSTPLKGASFQITRDRSGQIIDTVTTNDQGEATVTGLLMDDYTISETKAPAGYDFIDPVHVHADQFDNTAKTAVLTVQDKTLTTQLDVDKTWDDHDNQDGIRPDHVSVQLYANDQPSGSPVTLNAANNWHHAFVNLPVMKNGKRITYTVKEVNVPEGYTPSMSMSQARCDCGYTITNTHTPEVTRIQGVKT</sequence>
<dbReference type="CDD" id="cd00222">
    <property type="entry name" value="CollagenBindB"/>
    <property type="match status" value="1"/>
</dbReference>
<evidence type="ECO:0000313" key="11">
    <source>
        <dbReference type="Proteomes" id="UP000291289"/>
    </source>
</evidence>
<keyword evidence="5" id="KW-0572">Peptidoglycan-anchor</keyword>
<keyword evidence="3" id="KW-0964">Secreted</keyword>
<dbReference type="Pfam" id="PF05737">
    <property type="entry name" value="Collagen_bind"/>
    <property type="match status" value="1"/>
</dbReference>
<name>A0A4R0QZM8_9BIFI</name>
<proteinExistence type="predicted"/>
<dbReference type="Gene3D" id="2.60.40.1280">
    <property type="match status" value="1"/>
</dbReference>
<dbReference type="InterPro" id="IPR011252">
    <property type="entry name" value="Fibrogen-bd_dom1"/>
</dbReference>
<protein>
    <submittedName>
        <fullName evidence="10">Cna B-type domain-containing protein</fullName>
    </submittedName>
</protein>
<dbReference type="InterPro" id="IPR008454">
    <property type="entry name" value="Collagen-bd_Cna-like_B-typ_dom"/>
</dbReference>
<dbReference type="SUPFAM" id="SSF49478">
    <property type="entry name" value="Cna protein B-type domain"/>
    <property type="match status" value="2"/>
</dbReference>
<dbReference type="GO" id="GO:0005975">
    <property type="term" value="P:carbohydrate metabolic process"/>
    <property type="evidence" value="ECO:0007669"/>
    <property type="project" value="UniProtKB-ARBA"/>
</dbReference>
<dbReference type="InterPro" id="IPR041033">
    <property type="entry name" value="SpaA_PFL_dom_1"/>
</dbReference>
<dbReference type="EMBL" id="RXLP01000021">
    <property type="protein sequence ID" value="TCD54126.1"/>
    <property type="molecule type" value="Genomic_DNA"/>
</dbReference>
<reference evidence="10 11" key="1">
    <citation type="submission" date="2018-12" db="EMBL/GenBank/DDBJ databases">
        <title>Alloscrdovia theropitheci sp. nov: a novel taxon from the feces of the bleeding-herat monkey (Theropithecus geleda).</title>
        <authorList>
            <person name="Modesto M."/>
        </authorList>
    </citation>
    <scope>NUCLEOTIDE SEQUENCE [LARGE SCALE GENOMIC DNA]</scope>
    <source>
        <strain evidence="10 11">GLDI4/2</strain>
    </source>
</reference>
<dbReference type="Proteomes" id="UP000291289">
    <property type="component" value="Unassembled WGS sequence"/>
</dbReference>
<evidence type="ECO:0000259" key="7">
    <source>
        <dbReference type="Pfam" id="PF05738"/>
    </source>
</evidence>
<dbReference type="OrthoDB" id="134475at2"/>
<dbReference type="Gene3D" id="2.60.40.1140">
    <property type="entry name" value="Collagen-binding surface protein Cna, B-type domain"/>
    <property type="match status" value="1"/>
</dbReference>
<dbReference type="Gene3D" id="2.60.40.10">
    <property type="entry name" value="Immunoglobulins"/>
    <property type="match status" value="1"/>
</dbReference>
<dbReference type="GO" id="GO:0007155">
    <property type="term" value="P:cell adhesion"/>
    <property type="evidence" value="ECO:0007669"/>
    <property type="project" value="InterPro"/>
</dbReference>
<dbReference type="Pfam" id="PF17802">
    <property type="entry name" value="SpaA"/>
    <property type="match status" value="1"/>
</dbReference>
<evidence type="ECO:0000259" key="9">
    <source>
        <dbReference type="Pfam" id="PF17961"/>
    </source>
</evidence>
<dbReference type="SUPFAM" id="SSF49401">
    <property type="entry name" value="Bacterial adhesins"/>
    <property type="match status" value="2"/>
</dbReference>
<feature type="domain" description="Collagen binding" evidence="6">
    <location>
        <begin position="139"/>
        <end position="252"/>
    </location>
</feature>